<feature type="domain" description="TNase-like" evidence="1">
    <location>
        <begin position="1"/>
        <end position="77"/>
    </location>
</feature>
<dbReference type="InterPro" id="IPR035437">
    <property type="entry name" value="SNase_OB-fold_sf"/>
</dbReference>
<gene>
    <name evidence="2" type="ORF">HW532_18415</name>
</gene>
<dbReference type="Proteomes" id="UP000593594">
    <property type="component" value="Chromosome"/>
</dbReference>
<proteinExistence type="predicted"/>
<dbReference type="AlphaFoldDB" id="A0A7S8C8N6"/>
<evidence type="ECO:0000259" key="1">
    <source>
        <dbReference type="Pfam" id="PF00565"/>
    </source>
</evidence>
<sequence>MRLLDIDTPESNSPRCAVEEDLGHLAAERLSRLIADRLVVIDRSGTHDRWGRPLVHLIVGDEDVGKILMREGLAVRWEPGREAWEARARHWCGDDWRPE</sequence>
<dbReference type="InterPro" id="IPR016071">
    <property type="entry name" value="Staphylococal_nuclease_OB-fold"/>
</dbReference>
<evidence type="ECO:0000313" key="3">
    <source>
        <dbReference type="Proteomes" id="UP000593594"/>
    </source>
</evidence>
<protein>
    <submittedName>
        <fullName evidence="2">Thermonuclease family protein</fullName>
    </submittedName>
</protein>
<dbReference type="KEGG" id="kmn:HW532_18415"/>
<dbReference type="Gene3D" id="2.40.50.90">
    <property type="match status" value="1"/>
</dbReference>
<name>A0A7S8C8N6_9HYPH</name>
<dbReference type="Pfam" id="PF00565">
    <property type="entry name" value="SNase"/>
    <property type="match status" value="1"/>
</dbReference>
<reference evidence="2 3" key="1">
    <citation type="submission" date="2020-06" db="EMBL/GenBank/DDBJ databases">
        <title>Genome sequence of 2 isolates from Red Sea Mangroves.</title>
        <authorList>
            <person name="Sefrji F."/>
            <person name="Michoud G."/>
            <person name="Merlino G."/>
            <person name="Daffonchio D."/>
        </authorList>
    </citation>
    <scope>NUCLEOTIDE SEQUENCE [LARGE SCALE GENOMIC DNA]</scope>
    <source>
        <strain evidence="2 3">R1DC25</strain>
    </source>
</reference>
<dbReference type="SUPFAM" id="SSF50199">
    <property type="entry name" value="Staphylococcal nuclease"/>
    <property type="match status" value="1"/>
</dbReference>
<keyword evidence="3" id="KW-1185">Reference proteome</keyword>
<evidence type="ECO:0000313" key="2">
    <source>
        <dbReference type="EMBL" id="QPC45412.1"/>
    </source>
</evidence>
<accession>A0A7S8C8N6</accession>
<dbReference type="EMBL" id="CP058214">
    <property type="protein sequence ID" value="QPC45412.1"/>
    <property type="molecule type" value="Genomic_DNA"/>
</dbReference>
<organism evidence="2 3">
    <name type="scientific">Kaustia mangrovi</name>
    <dbReference type="NCBI Taxonomy" id="2593653"/>
    <lineage>
        <taxon>Bacteria</taxon>
        <taxon>Pseudomonadati</taxon>
        <taxon>Pseudomonadota</taxon>
        <taxon>Alphaproteobacteria</taxon>
        <taxon>Hyphomicrobiales</taxon>
        <taxon>Parvibaculaceae</taxon>
        <taxon>Kaustia</taxon>
    </lineage>
</organism>